<dbReference type="GO" id="GO:0016413">
    <property type="term" value="F:O-acetyltransferase activity"/>
    <property type="evidence" value="ECO:0007669"/>
    <property type="project" value="InterPro"/>
</dbReference>
<protein>
    <submittedName>
        <fullName evidence="3">PC-Esterase</fullName>
    </submittedName>
</protein>
<dbReference type="Proteomes" id="UP000694240">
    <property type="component" value="Unassembled WGS sequence"/>
</dbReference>
<keyword evidence="4" id="KW-1185">Reference proteome</keyword>
<dbReference type="AlphaFoldDB" id="A0A8T1XD23"/>
<dbReference type="InterPro" id="IPR029962">
    <property type="entry name" value="TBL"/>
</dbReference>
<evidence type="ECO:0000313" key="4">
    <source>
        <dbReference type="Proteomes" id="UP000694240"/>
    </source>
</evidence>
<dbReference type="PANTHER" id="PTHR32285:SF241">
    <property type="entry name" value="PROTEIN TRICHOME BIREFRINGENCE-LIKE 4"/>
    <property type="match status" value="1"/>
</dbReference>
<feature type="domain" description="Trichome birefringence-like C-terminal" evidence="2">
    <location>
        <begin position="213"/>
        <end position="291"/>
    </location>
</feature>
<gene>
    <name evidence="3" type="ORF">ISN45_Un15g000030</name>
</gene>
<dbReference type="PANTHER" id="PTHR32285">
    <property type="entry name" value="PROTEIN TRICHOME BIREFRINGENCE-LIKE 9-RELATED"/>
    <property type="match status" value="1"/>
</dbReference>
<reference evidence="3 4" key="1">
    <citation type="submission" date="2020-12" db="EMBL/GenBank/DDBJ databases">
        <title>Concerted genomic and epigenomic changes stabilize Arabidopsis allopolyploids.</title>
        <authorList>
            <person name="Chen Z."/>
        </authorList>
    </citation>
    <scope>NUCLEOTIDE SEQUENCE [LARGE SCALE GENOMIC DNA]</scope>
    <source>
        <strain evidence="3">Allo738</strain>
        <tissue evidence="3">Leaf</tissue>
    </source>
</reference>
<evidence type="ECO:0000259" key="2">
    <source>
        <dbReference type="Pfam" id="PF13839"/>
    </source>
</evidence>
<organism evidence="3 4">
    <name type="scientific">Arabidopsis thaliana x Arabidopsis arenosa</name>
    <dbReference type="NCBI Taxonomy" id="1240361"/>
    <lineage>
        <taxon>Eukaryota</taxon>
        <taxon>Viridiplantae</taxon>
        <taxon>Streptophyta</taxon>
        <taxon>Embryophyta</taxon>
        <taxon>Tracheophyta</taxon>
        <taxon>Spermatophyta</taxon>
        <taxon>Magnoliopsida</taxon>
        <taxon>eudicotyledons</taxon>
        <taxon>Gunneridae</taxon>
        <taxon>Pentapetalae</taxon>
        <taxon>rosids</taxon>
        <taxon>malvids</taxon>
        <taxon>Brassicales</taxon>
        <taxon>Brassicaceae</taxon>
        <taxon>Camelineae</taxon>
        <taxon>Arabidopsis</taxon>
    </lineage>
</organism>
<dbReference type="GO" id="GO:0005794">
    <property type="term" value="C:Golgi apparatus"/>
    <property type="evidence" value="ECO:0007669"/>
    <property type="project" value="TreeGrafter"/>
</dbReference>
<sequence>MFLSSVSPRRINEPKIDSETKELTSCDIFDGTWVFDDSDRFIHLVIVLSLKINSTASKMVDLILGFLPSSMATSWMLNSKIRWEEDAEDSEREKSCFCWRFIESETCGSLWFVHLGQHWKTKTEFLGFLENRGNLHNEGFYGFRFKDFECSMTSSNHPFLVQESEVVDVYGKRRETLRLDMIQRSIKKIHKNADIVIFNTGHWWTHQKTYEGKGVYPWMMKVVESVISDMQTPVFYMNITKMTWYRTDGHPSVYRQPADPRGSSPAAGVFQDCSHWCLPGVPDSWNQLLYATAASFTWFLA</sequence>
<name>A0A8T1XD23_9BRAS</name>
<dbReference type="InterPro" id="IPR026057">
    <property type="entry name" value="TBL_C"/>
</dbReference>
<comment type="caution">
    <text evidence="3">The sequence shown here is derived from an EMBL/GenBank/DDBJ whole genome shotgun (WGS) entry which is preliminary data.</text>
</comment>
<dbReference type="EMBL" id="JAEFBK010000015">
    <property type="protein sequence ID" value="KAG7530864.1"/>
    <property type="molecule type" value="Genomic_DNA"/>
</dbReference>
<accession>A0A8T1XD23</accession>
<proteinExistence type="inferred from homology"/>
<evidence type="ECO:0000256" key="1">
    <source>
        <dbReference type="ARBA" id="ARBA00007727"/>
    </source>
</evidence>
<dbReference type="Pfam" id="PF13839">
    <property type="entry name" value="PC-Esterase"/>
    <property type="match status" value="1"/>
</dbReference>
<comment type="similarity">
    <text evidence="1">Belongs to the PC-esterase family. TBL subfamily.</text>
</comment>
<evidence type="ECO:0000313" key="3">
    <source>
        <dbReference type="EMBL" id="KAG7530864.1"/>
    </source>
</evidence>